<comment type="subcellular location">
    <subcellularLocation>
        <location evidence="1">Nucleus</location>
    </subcellularLocation>
</comment>
<comment type="caution">
    <text evidence="6">The sequence shown here is derived from an EMBL/GenBank/DDBJ whole genome shotgun (WGS) entry which is preliminary data.</text>
</comment>
<comment type="similarity">
    <text evidence="2">Belongs to the CDC73 family.</text>
</comment>
<evidence type="ECO:0000256" key="3">
    <source>
        <dbReference type="ARBA" id="ARBA00023163"/>
    </source>
</evidence>
<dbReference type="STRING" id="1069680.M7NWP4"/>
<dbReference type="RefSeq" id="XP_007872002.1">
    <property type="nucleotide sequence ID" value="XM_007873811.1"/>
</dbReference>
<dbReference type="eggNOG" id="KOG3786">
    <property type="taxonomic scope" value="Eukaryota"/>
</dbReference>
<keyword evidence="4" id="KW-0539">Nucleus</keyword>
<evidence type="ECO:0000256" key="1">
    <source>
        <dbReference type="ARBA" id="ARBA00004123"/>
    </source>
</evidence>
<dbReference type="PANTHER" id="PTHR12466:SF8">
    <property type="entry name" value="PARAFIBROMIN"/>
    <property type="match status" value="1"/>
</dbReference>
<dbReference type="Proteomes" id="UP000011958">
    <property type="component" value="Unassembled WGS sequence"/>
</dbReference>
<dbReference type="InterPro" id="IPR031336">
    <property type="entry name" value="CDC73_C"/>
</dbReference>
<proteinExistence type="inferred from homology"/>
<gene>
    <name evidence="6" type="ORF">PNEG_00141</name>
</gene>
<feature type="domain" description="Cell division control protein 73 C-terminal" evidence="5">
    <location>
        <begin position="221"/>
        <end position="377"/>
    </location>
</feature>
<evidence type="ECO:0000256" key="4">
    <source>
        <dbReference type="ARBA" id="ARBA00023242"/>
    </source>
</evidence>
<organism evidence="6 7">
    <name type="scientific">Pneumocystis murina (strain B123)</name>
    <name type="common">Mouse pneumocystis pneumonia agent</name>
    <name type="synonym">Pneumocystis carinii f. sp. muris</name>
    <dbReference type="NCBI Taxonomy" id="1069680"/>
    <lineage>
        <taxon>Eukaryota</taxon>
        <taxon>Fungi</taxon>
        <taxon>Dikarya</taxon>
        <taxon>Ascomycota</taxon>
        <taxon>Taphrinomycotina</taxon>
        <taxon>Pneumocystomycetes</taxon>
        <taxon>Pneumocystaceae</taxon>
        <taxon>Pneumocystis</taxon>
    </lineage>
</organism>
<dbReference type="GO" id="GO:0000993">
    <property type="term" value="F:RNA polymerase II complex binding"/>
    <property type="evidence" value="ECO:0007669"/>
    <property type="project" value="TreeGrafter"/>
</dbReference>
<dbReference type="HOGENOM" id="CLU_025849_2_0_1"/>
<dbReference type="GO" id="GO:0032968">
    <property type="term" value="P:positive regulation of transcription elongation by RNA polymerase II"/>
    <property type="evidence" value="ECO:0007669"/>
    <property type="project" value="TreeGrafter"/>
</dbReference>
<dbReference type="AlphaFoldDB" id="M7NWP4"/>
<name>M7NWP4_PNEMU</name>
<dbReference type="GO" id="GO:0006368">
    <property type="term" value="P:transcription elongation by RNA polymerase II"/>
    <property type="evidence" value="ECO:0007669"/>
    <property type="project" value="InterPro"/>
</dbReference>
<dbReference type="Pfam" id="PF05179">
    <property type="entry name" value="CDC73_C"/>
    <property type="match status" value="1"/>
</dbReference>
<dbReference type="PANTHER" id="PTHR12466">
    <property type="entry name" value="CDC73 DOMAIN PROTEIN"/>
    <property type="match status" value="1"/>
</dbReference>
<accession>M7NWP4</accession>
<evidence type="ECO:0000259" key="5">
    <source>
        <dbReference type="Pfam" id="PF05179"/>
    </source>
</evidence>
<dbReference type="OrthoDB" id="2186602at2759"/>
<dbReference type="VEuPathDB" id="FungiDB:PNEG_00141"/>
<dbReference type="EMBL" id="AFWA02000005">
    <property type="protein sequence ID" value="EMR11707.1"/>
    <property type="molecule type" value="Genomic_DNA"/>
</dbReference>
<evidence type="ECO:0000313" key="7">
    <source>
        <dbReference type="Proteomes" id="UP000011958"/>
    </source>
</evidence>
<evidence type="ECO:0000256" key="2">
    <source>
        <dbReference type="ARBA" id="ARBA00010427"/>
    </source>
</evidence>
<evidence type="ECO:0000313" key="6">
    <source>
        <dbReference type="EMBL" id="EMR11707.1"/>
    </source>
</evidence>
<dbReference type="GO" id="GO:0016593">
    <property type="term" value="C:Cdc73/Paf1 complex"/>
    <property type="evidence" value="ECO:0007669"/>
    <property type="project" value="EnsemblFungi"/>
</dbReference>
<dbReference type="InterPro" id="IPR007852">
    <property type="entry name" value="Cdc73/Parafibromin"/>
</dbReference>
<dbReference type="GeneID" id="19893839"/>
<protein>
    <recommendedName>
        <fullName evidence="5">Cell division control protein 73 C-terminal domain-containing protein</fullName>
    </recommendedName>
</protein>
<reference evidence="7" key="1">
    <citation type="journal article" date="2016" name="Nat. Commun.">
        <title>Genome analysis of three Pneumocystis species reveals adaptation mechanisms to life exclusively in mammalian hosts.</title>
        <authorList>
            <person name="Ma L."/>
            <person name="Chen Z."/>
            <person name="Huang D.W."/>
            <person name="Kutty G."/>
            <person name="Ishihara M."/>
            <person name="Wang H."/>
            <person name="Abouelleil A."/>
            <person name="Bishop L."/>
            <person name="Davey E."/>
            <person name="Deng R."/>
            <person name="Deng X."/>
            <person name="Fan L."/>
            <person name="Fantoni G."/>
            <person name="Fitzgerald M."/>
            <person name="Gogineni E."/>
            <person name="Goldberg J.M."/>
            <person name="Handley G."/>
            <person name="Hu X."/>
            <person name="Huber C."/>
            <person name="Jiao X."/>
            <person name="Jones K."/>
            <person name="Levin J.Z."/>
            <person name="Liu Y."/>
            <person name="Macdonald P."/>
            <person name="Melnikov A."/>
            <person name="Raley C."/>
            <person name="Sassi M."/>
            <person name="Sherman B.T."/>
            <person name="Song X."/>
            <person name="Sykes S."/>
            <person name="Tran B."/>
            <person name="Walsh L."/>
            <person name="Xia Y."/>
            <person name="Yang J."/>
            <person name="Young S."/>
            <person name="Zeng Q."/>
            <person name="Zheng X."/>
            <person name="Stephens R."/>
            <person name="Nusbaum C."/>
            <person name="Birren B.W."/>
            <person name="Azadi P."/>
            <person name="Lempicki R.A."/>
            <person name="Cuomo C.A."/>
            <person name="Kovacs J.A."/>
        </authorList>
    </citation>
    <scope>NUCLEOTIDE SEQUENCE [LARGE SCALE GENOMIC DNA]</scope>
    <source>
        <strain evidence="7">B123</strain>
    </source>
</reference>
<dbReference type="OMA" id="FRPDYWN"/>
<sequence length="394" mass="45487">MSENIENKIASASTISIKDPLILLKISILESCPPKFLSSENIESVVPRLEEAEYLGFSNGVIVSLKEKTRFIRKETGEPFNLLSIFFAWQLKDANVAEYIQRCGESDIKNLSFLEKTDLVTWLDGAAESEHIQPLEEEKSAILTIQRRTGFEHPERNPVLLNIYAQERIVGSRHTVLRGLKPIDFSAVRKDAYEHFISKSRNKHSGNTTAPPLGKELKVRHRDPIILLSPSASSLLTMYNIKRFLDEGVFVPPEEALQINGGNRVSELIAISHTSRIAKGLSYRFVIVQGVDKFKPDYWDRVVCVFTTGQAWQFKEYKWSEPRELFHHVKGFIIQYVGDPPHPATKEWNVESVRIERFRRHTDREVVSRLWESLERWMDNHPVWRTMGRRKTYG</sequence>
<keyword evidence="3" id="KW-0804">Transcription</keyword>
<keyword evidence="7" id="KW-1185">Reference proteome</keyword>
<dbReference type="InterPro" id="IPR038103">
    <property type="entry name" value="CDC73_C_sf"/>
</dbReference>
<dbReference type="Gene3D" id="3.40.50.11990">
    <property type="entry name" value="RNA polymerase II accessory factor, Cdc73 C-terminal domain"/>
    <property type="match status" value="1"/>
</dbReference>